<evidence type="ECO:0000313" key="1">
    <source>
        <dbReference type="EMBL" id="MBA0668514.1"/>
    </source>
</evidence>
<dbReference type="EMBL" id="JABFAB010000013">
    <property type="protein sequence ID" value="MBA0668514.1"/>
    <property type="molecule type" value="Genomic_DNA"/>
</dbReference>
<keyword evidence="2" id="KW-1185">Reference proteome</keyword>
<dbReference type="Proteomes" id="UP000593573">
    <property type="component" value="Unassembled WGS sequence"/>
</dbReference>
<proteinExistence type="predicted"/>
<feature type="non-terminal residue" evidence="1">
    <location>
        <position position="1"/>
    </location>
</feature>
<reference evidence="1 2" key="1">
    <citation type="journal article" date="2019" name="Genome Biol. Evol.">
        <title>Insights into the evolution of the New World diploid cottons (Gossypium, subgenus Houzingenia) based on genome sequencing.</title>
        <authorList>
            <person name="Grover C.E."/>
            <person name="Arick M.A. 2nd"/>
            <person name="Thrash A."/>
            <person name="Conover J.L."/>
            <person name="Sanders W.S."/>
            <person name="Peterson D.G."/>
            <person name="Frelichowski J.E."/>
            <person name="Scheffler J.A."/>
            <person name="Scheffler B.E."/>
            <person name="Wendel J.F."/>
        </authorList>
    </citation>
    <scope>NUCLEOTIDE SEQUENCE [LARGE SCALE GENOMIC DNA]</scope>
    <source>
        <strain evidence="1">57</strain>
        <tissue evidence="1">Leaf</tissue>
    </source>
</reference>
<accession>A0A7J8W1E8</accession>
<sequence>MKISLDPKHHFAVSFYKNSDLNIPEDVDLVERNLGTGMESDLQRHRQMGSVNQILKKPPNILKNKGRNFKVRGLFKVPISEAMNRIVDSLKSTLAVENLMESMEIDGYASPRFVHVVRDYFQDYEIKGVRKSFTATFICSSPDRSKRKFLRQGLTHVATQIHLPWILAGDCNSYISPDEKREGRPVTFGCSLFIDF</sequence>
<dbReference type="AlphaFoldDB" id="A0A7J8W1E8"/>
<gene>
    <name evidence="1" type="ORF">Goklo_001415</name>
</gene>
<evidence type="ECO:0000313" key="2">
    <source>
        <dbReference type="Proteomes" id="UP000593573"/>
    </source>
</evidence>
<organism evidence="1 2">
    <name type="scientific">Gossypium klotzschianum</name>
    <dbReference type="NCBI Taxonomy" id="34286"/>
    <lineage>
        <taxon>Eukaryota</taxon>
        <taxon>Viridiplantae</taxon>
        <taxon>Streptophyta</taxon>
        <taxon>Embryophyta</taxon>
        <taxon>Tracheophyta</taxon>
        <taxon>Spermatophyta</taxon>
        <taxon>Magnoliopsida</taxon>
        <taxon>eudicotyledons</taxon>
        <taxon>Gunneridae</taxon>
        <taxon>Pentapetalae</taxon>
        <taxon>rosids</taxon>
        <taxon>malvids</taxon>
        <taxon>Malvales</taxon>
        <taxon>Malvaceae</taxon>
        <taxon>Malvoideae</taxon>
        <taxon>Gossypium</taxon>
    </lineage>
</organism>
<name>A0A7J8W1E8_9ROSI</name>
<comment type="caution">
    <text evidence="1">The sequence shown here is derived from an EMBL/GenBank/DDBJ whole genome shotgun (WGS) entry which is preliminary data.</text>
</comment>
<protein>
    <submittedName>
        <fullName evidence="1">Uncharacterized protein</fullName>
    </submittedName>
</protein>